<accession>A0AC61NE14</accession>
<sequence>MKKINILLIFLGLFAVAEFFNIYYKTKYQNATLTIPSSSNESPLLKPNKVGLIMNMIQLRYVDTVNNKTLEDEVIPQILKELDPHCAYFPKDDFKNVNEEMKGNFGGVGVQFRIENDTVMIVDVVSGGPSQKLGVLGGDRIVSVNDSTIAGNGVTNEVVMKLLKGKIGTKVKVGIKRMGVPKPINFDITRGEIPLYSVDVSYMLNDTTGYIKVGRFAITTFQEFMKGLDELKEDGAKKFIVDLRGNPGGILGIVAEMANEFLHKGDMIVYTKGRSQPNQEFTAKRDGKYVDQKLVVLIDEYSASASEIFAGAMQDNDRAIIIGRRSFGKGLVQEQVPFSDGSALRLTVARYYTPSGRCIQKPYDKGVDEYNKDIYNRIQHGELEVKDSIAVTDTIKYYTKAGRIVHGGGGIMPDIFVPADTTGFSDLYVDVLSKGLLFKFSFDFADTHREELKKIEEATELKNYLVDHHEFKLFLDYCRKEGVKVKSKDLKVSGNILKVQLWAYTSRNILGEKGFYPIIRELDETLDQAIEVISTK</sequence>
<organism evidence="1 2">
    <name type="scientific">Halosquirtibacter laminarini</name>
    <dbReference type="NCBI Taxonomy" id="3374600"/>
    <lineage>
        <taxon>Bacteria</taxon>
        <taxon>Pseudomonadati</taxon>
        <taxon>Bacteroidota</taxon>
        <taxon>Bacteroidia</taxon>
        <taxon>Marinilabiliales</taxon>
        <taxon>Prolixibacteraceae</taxon>
        <taxon>Halosquirtibacter</taxon>
    </lineage>
</organism>
<proteinExistence type="predicted"/>
<keyword evidence="2" id="KW-1185">Reference proteome</keyword>
<protein>
    <submittedName>
        <fullName evidence="1">S41 family peptidase</fullName>
    </submittedName>
</protein>
<name>A0AC61NE14_9BACT</name>
<gene>
    <name evidence="1" type="ORF">K4L44_14870</name>
</gene>
<dbReference type="EMBL" id="CP081303">
    <property type="protein sequence ID" value="QZE13813.1"/>
    <property type="molecule type" value="Genomic_DNA"/>
</dbReference>
<dbReference type="Proteomes" id="UP000826212">
    <property type="component" value="Chromosome"/>
</dbReference>
<evidence type="ECO:0000313" key="1">
    <source>
        <dbReference type="EMBL" id="QZE13813.1"/>
    </source>
</evidence>
<reference evidence="1" key="1">
    <citation type="submission" date="2021-08" db="EMBL/GenBank/DDBJ databases">
        <title>Novel anaerobic bacterium isolated from sea squirt in East Sea, Republic of Korea.</title>
        <authorList>
            <person name="Nguyen T.H."/>
            <person name="Li Z."/>
            <person name="Lee Y.-J."/>
            <person name="Ko J."/>
            <person name="Kim S.-G."/>
        </authorList>
    </citation>
    <scope>NUCLEOTIDE SEQUENCE</scope>
    <source>
        <strain evidence="1">KCTC 25031</strain>
    </source>
</reference>
<evidence type="ECO:0000313" key="2">
    <source>
        <dbReference type="Proteomes" id="UP000826212"/>
    </source>
</evidence>